<organism evidence="1 2">
    <name type="scientific">Azospirillum thermophilum</name>
    <dbReference type="NCBI Taxonomy" id="2202148"/>
    <lineage>
        <taxon>Bacteria</taxon>
        <taxon>Pseudomonadati</taxon>
        <taxon>Pseudomonadota</taxon>
        <taxon>Alphaproteobacteria</taxon>
        <taxon>Rhodospirillales</taxon>
        <taxon>Azospirillaceae</taxon>
        <taxon>Azospirillum</taxon>
    </lineage>
</organism>
<protein>
    <recommendedName>
        <fullName evidence="3">Uridine kinase</fullName>
    </recommendedName>
</protein>
<dbReference type="Gene3D" id="3.40.50.300">
    <property type="entry name" value="P-loop containing nucleotide triphosphate hydrolases"/>
    <property type="match status" value="1"/>
</dbReference>
<proteinExistence type="predicted"/>
<accession>A0A2S2CUZ4</accession>
<dbReference type="RefSeq" id="WP_109330499.1">
    <property type="nucleotide sequence ID" value="NZ_CP029354.1"/>
</dbReference>
<keyword evidence="2" id="KW-1185">Reference proteome</keyword>
<name>A0A2S2CUZ4_9PROT</name>
<reference evidence="2" key="1">
    <citation type="submission" date="2018-05" db="EMBL/GenBank/DDBJ databases">
        <title>Azospirillum thermophila sp. nov., a novel isolated from hot spring.</title>
        <authorList>
            <person name="Zhao Z."/>
        </authorList>
    </citation>
    <scope>NUCLEOTIDE SEQUENCE [LARGE SCALE GENOMIC DNA]</scope>
    <source>
        <strain evidence="2">CFH 70021</strain>
    </source>
</reference>
<dbReference type="InterPro" id="IPR027417">
    <property type="entry name" value="P-loop_NTPase"/>
</dbReference>
<evidence type="ECO:0008006" key="3">
    <source>
        <dbReference type="Google" id="ProtNLM"/>
    </source>
</evidence>
<dbReference type="OrthoDB" id="341217at2"/>
<dbReference type="Proteomes" id="UP000245629">
    <property type="component" value="Chromosome 3"/>
</dbReference>
<dbReference type="EMBL" id="CP029354">
    <property type="protein sequence ID" value="AWK88332.1"/>
    <property type="molecule type" value="Genomic_DNA"/>
</dbReference>
<sequence length="209" mass="22082">MATRKTLVVAVSGPSGAGKTSLIEAAAGRLGDTARLHFDHYITLGNDIGEITAWLEAGGDPDRVATPQLASDLQRLIDGGWIERPHDRSPVGPAEFVILEEPFGRSRTEVGTLIDFAVHLDVPPDVALARRTLRLLGERPEIGDAAVLGEVEGQLRAFLAAGREAYLAADRAARAAADLVLDGMRPVEGLVEELLAAIADLRRPAGGGE</sequence>
<evidence type="ECO:0000313" key="2">
    <source>
        <dbReference type="Proteomes" id="UP000245629"/>
    </source>
</evidence>
<evidence type="ECO:0000313" key="1">
    <source>
        <dbReference type="EMBL" id="AWK88332.1"/>
    </source>
</evidence>
<gene>
    <name evidence="1" type="ORF">DEW08_19780</name>
</gene>
<dbReference type="SUPFAM" id="SSF52540">
    <property type="entry name" value="P-loop containing nucleoside triphosphate hydrolases"/>
    <property type="match status" value="1"/>
</dbReference>
<dbReference type="KEGG" id="azz:DEW08_19780"/>
<dbReference type="AlphaFoldDB" id="A0A2S2CUZ4"/>